<dbReference type="Gene3D" id="2.60.40.10">
    <property type="entry name" value="Immunoglobulins"/>
    <property type="match status" value="1"/>
</dbReference>
<dbReference type="InterPro" id="IPR013783">
    <property type="entry name" value="Ig-like_fold"/>
</dbReference>
<dbReference type="GO" id="GO:0005975">
    <property type="term" value="P:carbohydrate metabolic process"/>
    <property type="evidence" value="ECO:0007669"/>
    <property type="project" value="UniProtKB-ARBA"/>
</dbReference>
<proteinExistence type="predicted"/>
<comment type="caution">
    <text evidence="1">The sequence shown here is derived from an EMBL/GenBank/DDBJ whole genome shotgun (WGS) entry which is preliminary data.</text>
</comment>
<dbReference type="Proteomes" id="UP000645217">
    <property type="component" value="Unassembled WGS sequence"/>
</dbReference>
<evidence type="ECO:0000313" key="1">
    <source>
        <dbReference type="EMBL" id="GGK84705.1"/>
    </source>
</evidence>
<protein>
    <recommendedName>
        <fullName evidence="3">PKD domain-containing protein</fullName>
    </recommendedName>
</protein>
<gene>
    <name evidence="1" type="ORF">GCM10007964_28900</name>
</gene>
<name>A0A917R1Y2_9ACTN</name>
<sequence>MGRGARGTGRFRAFFQMDTSTVIGTHILRATFQAYQHSGPCEPGVELWVTGEIGSNTTWLRQPRWLRKLDAATASDEFGACMVGWPTTGVVAEAAARGDRYVTFGLRATDERTLNRLHVFETDVATHPYFGQVVSPYLYTQYNTAPDVPSELGLGSADDGCDTVNTGEHVYSSTTTPALSARFTDPDVDRQQMRGRFQWAEPGGETLGEMVTDFQYVDSRQCVRVPADELADGKTYLWRVRAEDQYQVPGTLELGSDTGEWSPWREFTVDVTAPERPEVSSAVFPEKQTGGRIGSPGELVFSPGGSTDVIEYEYSFFPSGDWGTVAARADGTAAVTMTFTLPARYTLTVTSIDRAGHRSPDRTYEFTVGRNPSPAVSSADYPEGRYSGGSGVPGRFTFTLNGAQDVVAYRYRLNTGAFTEVPAGDEGTAEVTVTPGVAGLNSLVVTSVDGSGYASYSRTYTFYAGPAPVSSTSEQ</sequence>
<evidence type="ECO:0008006" key="3">
    <source>
        <dbReference type="Google" id="ProtNLM"/>
    </source>
</evidence>
<keyword evidence="2" id="KW-1185">Reference proteome</keyword>
<dbReference type="EMBL" id="BMNT01000014">
    <property type="protein sequence ID" value="GGK84705.1"/>
    <property type="molecule type" value="Genomic_DNA"/>
</dbReference>
<reference evidence="1" key="1">
    <citation type="journal article" date="2014" name="Int. J. Syst. Evol. Microbiol.">
        <title>Complete genome sequence of Corynebacterium casei LMG S-19264T (=DSM 44701T), isolated from a smear-ripened cheese.</title>
        <authorList>
            <consortium name="US DOE Joint Genome Institute (JGI-PGF)"/>
            <person name="Walter F."/>
            <person name="Albersmeier A."/>
            <person name="Kalinowski J."/>
            <person name="Ruckert C."/>
        </authorList>
    </citation>
    <scope>NUCLEOTIDE SEQUENCE</scope>
    <source>
        <strain evidence="1">JCM 13064</strain>
    </source>
</reference>
<evidence type="ECO:0000313" key="2">
    <source>
        <dbReference type="Proteomes" id="UP000645217"/>
    </source>
</evidence>
<accession>A0A917R1Y2</accession>
<organism evidence="1 2">
    <name type="scientific">Sphaerisporangium melleum</name>
    <dbReference type="NCBI Taxonomy" id="321316"/>
    <lineage>
        <taxon>Bacteria</taxon>
        <taxon>Bacillati</taxon>
        <taxon>Actinomycetota</taxon>
        <taxon>Actinomycetes</taxon>
        <taxon>Streptosporangiales</taxon>
        <taxon>Streptosporangiaceae</taxon>
        <taxon>Sphaerisporangium</taxon>
    </lineage>
</organism>
<reference evidence="1" key="2">
    <citation type="submission" date="2020-09" db="EMBL/GenBank/DDBJ databases">
        <authorList>
            <person name="Sun Q."/>
            <person name="Ohkuma M."/>
        </authorList>
    </citation>
    <scope>NUCLEOTIDE SEQUENCE</scope>
    <source>
        <strain evidence="1">JCM 13064</strain>
    </source>
</reference>
<dbReference type="AlphaFoldDB" id="A0A917R1Y2"/>